<dbReference type="SUPFAM" id="SSF46785">
    <property type="entry name" value="Winged helix' DNA-binding domain"/>
    <property type="match status" value="1"/>
</dbReference>
<evidence type="ECO:0000256" key="3">
    <source>
        <dbReference type="ARBA" id="ARBA00023015"/>
    </source>
</evidence>
<comment type="similarity">
    <text evidence="1">In the C-terminal section; belongs to the class-I pyridoxal-phosphate-dependent aminotransferase family.</text>
</comment>
<dbReference type="InterPro" id="IPR015424">
    <property type="entry name" value="PyrdxlP-dep_Trfase"/>
</dbReference>
<reference evidence="7 8" key="1">
    <citation type="submission" date="2015-09" db="EMBL/GenBank/DDBJ databases">
        <authorList>
            <consortium name="Pathogen Informatics"/>
        </authorList>
    </citation>
    <scope>NUCLEOTIDE SEQUENCE [LARGE SCALE GENOMIC DNA]</scope>
    <source>
        <strain evidence="7 8">2789STDY5834875</strain>
    </source>
</reference>
<protein>
    <submittedName>
        <fullName evidence="7">HTH-type transcriptional regulatory protein gabR</fullName>
    </submittedName>
</protein>
<dbReference type="GO" id="GO:0030170">
    <property type="term" value="F:pyridoxal phosphate binding"/>
    <property type="evidence" value="ECO:0007669"/>
    <property type="project" value="InterPro"/>
</dbReference>
<dbReference type="CDD" id="cd07377">
    <property type="entry name" value="WHTH_GntR"/>
    <property type="match status" value="1"/>
</dbReference>
<keyword evidence="2" id="KW-0663">Pyridoxal phosphate</keyword>
<dbReference type="InterPro" id="IPR004839">
    <property type="entry name" value="Aminotransferase_I/II_large"/>
</dbReference>
<dbReference type="AlphaFoldDB" id="A0A174YU63"/>
<dbReference type="EMBL" id="CZBU01000001">
    <property type="protein sequence ID" value="CUQ75498.1"/>
    <property type="molecule type" value="Genomic_DNA"/>
</dbReference>
<sequence length="463" mass="53853">MLTYDLDKRGNKTMYEYLYELIKEDISDGKLKADEKLPSKRGFSQHLQISVKTVENAYEQLLLEGYIRSEEKRGYYVNKIAVVTGGAPGYAAPVKRFQEETYLADLTANNIRYDRFPFATWAKVMRETLTDYNTSLLKTVPFNGVLQLREAIADHLNRYRGMQVSADHIIIGAGTEYLYNRLLQLLGPDVKFGVENPGYRKITKIYDENGVDWDYVNIDDKGMKVDELRMKDINVAHVSPEHHFPIGLVMPVARRQELLNWAAEEPGRYIIEDDFDCEFRMQGKPIPSIQSRDRSHRVIYMNTFSKTMVPSLRIGYMVLPEKLMEKYISTMNFYSCTVSGFEQYAMAAFIEKGYFERHIKRLVNDYRGRREKICRMFRESRLNEISTIYQDDAGTHFLLHVKTSLSDVEIKWAVRQKGILINCLSEYCFADADKYHGILVIHYSDMDEATLKLVIAAFEEIFL</sequence>
<dbReference type="InterPro" id="IPR051446">
    <property type="entry name" value="HTH_trans_reg/aminotransferase"/>
</dbReference>
<dbReference type="SUPFAM" id="SSF53383">
    <property type="entry name" value="PLP-dependent transferases"/>
    <property type="match status" value="1"/>
</dbReference>
<dbReference type="InterPro" id="IPR015421">
    <property type="entry name" value="PyrdxlP-dep_Trfase_major"/>
</dbReference>
<proteinExistence type="inferred from homology"/>
<dbReference type="GO" id="GO:0003700">
    <property type="term" value="F:DNA-binding transcription factor activity"/>
    <property type="evidence" value="ECO:0007669"/>
    <property type="project" value="InterPro"/>
</dbReference>
<evidence type="ECO:0000256" key="5">
    <source>
        <dbReference type="ARBA" id="ARBA00023163"/>
    </source>
</evidence>
<feature type="domain" description="HTH gntR-type" evidence="6">
    <location>
        <begin position="12"/>
        <end position="80"/>
    </location>
</feature>
<evidence type="ECO:0000256" key="1">
    <source>
        <dbReference type="ARBA" id="ARBA00005384"/>
    </source>
</evidence>
<gene>
    <name evidence="7" type="primary">gabR_2</name>
    <name evidence="7" type="ORF">ERS852490_00546</name>
</gene>
<dbReference type="InterPro" id="IPR036388">
    <property type="entry name" value="WH-like_DNA-bd_sf"/>
</dbReference>
<dbReference type="PANTHER" id="PTHR46577">
    <property type="entry name" value="HTH-TYPE TRANSCRIPTIONAL REGULATORY PROTEIN GABR"/>
    <property type="match status" value="1"/>
</dbReference>
<evidence type="ECO:0000313" key="8">
    <source>
        <dbReference type="Proteomes" id="UP000095621"/>
    </source>
</evidence>
<dbReference type="Gene3D" id="1.10.10.10">
    <property type="entry name" value="Winged helix-like DNA-binding domain superfamily/Winged helix DNA-binding domain"/>
    <property type="match status" value="1"/>
</dbReference>
<accession>A0A174YU63</accession>
<evidence type="ECO:0000256" key="2">
    <source>
        <dbReference type="ARBA" id="ARBA00022898"/>
    </source>
</evidence>
<dbReference type="Gene3D" id="3.40.640.10">
    <property type="entry name" value="Type I PLP-dependent aspartate aminotransferase-like (Major domain)"/>
    <property type="match status" value="1"/>
</dbReference>
<evidence type="ECO:0000256" key="4">
    <source>
        <dbReference type="ARBA" id="ARBA00023125"/>
    </source>
</evidence>
<evidence type="ECO:0000313" key="7">
    <source>
        <dbReference type="EMBL" id="CUQ75498.1"/>
    </source>
</evidence>
<dbReference type="InterPro" id="IPR036390">
    <property type="entry name" value="WH_DNA-bd_sf"/>
</dbReference>
<dbReference type="RefSeq" id="WP_055214491.1">
    <property type="nucleotide sequence ID" value="NZ_CZBU01000001.1"/>
</dbReference>
<dbReference type="Proteomes" id="UP000095621">
    <property type="component" value="Unassembled WGS sequence"/>
</dbReference>
<evidence type="ECO:0000259" key="6">
    <source>
        <dbReference type="PROSITE" id="PS50949"/>
    </source>
</evidence>
<organism evidence="7 8">
    <name type="scientific">Lachnospira eligens</name>
    <dbReference type="NCBI Taxonomy" id="39485"/>
    <lineage>
        <taxon>Bacteria</taxon>
        <taxon>Bacillati</taxon>
        <taxon>Bacillota</taxon>
        <taxon>Clostridia</taxon>
        <taxon>Lachnospirales</taxon>
        <taxon>Lachnospiraceae</taxon>
        <taxon>Lachnospira</taxon>
    </lineage>
</organism>
<keyword evidence="3" id="KW-0805">Transcription regulation</keyword>
<dbReference type="CDD" id="cd00609">
    <property type="entry name" value="AAT_like"/>
    <property type="match status" value="1"/>
</dbReference>
<dbReference type="InterPro" id="IPR000524">
    <property type="entry name" value="Tscrpt_reg_HTH_GntR"/>
</dbReference>
<keyword evidence="5" id="KW-0804">Transcription</keyword>
<dbReference type="GO" id="GO:0003677">
    <property type="term" value="F:DNA binding"/>
    <property type="evidence" value="ECO:0007669"/>
    <property type="project" value="UniProtKB-KW"/>
</dbReference>
<dbReference type="Pfam" id="PF00155">
    <property type="entry name" value="Aminotran_1_2"/>
    <property type="match status" value="1"/>
</dbReference>
<keyword evidence="4" id="KW-0238">DNA-binding</keyword>
<dbReference type="PROSITE" id="PS50949">
    <property type="entry name" value="HTH_GNTR"/>
    <property type="match status" value="1"/>
</dbReference>
<dbReference type="PANTHER" id="PTHR46577:SF1">
    <property type="entry name" value="HTH-TYPE TRANSCRIPTIONAL REGULATORY PROTEIN GABR"/>
    <property type="match status" value="1"/>
</dbReference>
<dbReference type="Pfam" id="PF00392">
    <property type="entry name" value="GntR"/>
    <property type="match status" value="1"/>
</dbReference>
<dbReference type="SMART" id="SM00345">
    <property type="entry name" value="HTH_GNTR"/>
    <property type="match status" value="1"/>
</dbReference>
<name>A0A174YU63_9FIRM</name>